<dbReference type="AlphaFoldDB" id="A0A0C9XK94"/>
<evidence type="ECO:0000313" key="2">
    <source>
        <dbReference type="Proteomes" id="UP000054477"/>
    </source>
</evidence>
<dbReference type="Proteomes" id="UP000054477">
    <property type="component" value="Unassembled WGS sequence"/>
</dbReference>
<reference evidence="2" key="2">
    <citation type="submission" date="2015-01" db="EMBL/GenBank/DDBJ databases">
        <title>Evolutionary Origins and Diversification of the Mycorrhizal Mutualists.</title>
        <authorList>
            <consortium name="DOE Joint Genome Institute"/>
            <consortium name="Mycorrhizal Genomics Consortium"/>
            <person name="Kohler A."/>
            <person name="Kuo A."/>
            <person name="Nagy L.G."/>
            <person name="Floudas D."/>
            <person name="Copeland A."/>
            <person name="Barry K.W."/>
            <person name="Cichocki N."/>
            <person name="Veneault-Fourrey C."/>
            <person name="LaButti K."/>
            <person name="Lindquist E.A."/>
            <person name="Lipzen A."/>
            <person name="Lundell T."/>
            <person name="Morin E."/>
            <person name="Murat C."/>
            <person name="Riley R."/>
            <person name="Ohm R."/>
            <person name="Sun H."/>
            <person name="Tunlid A."/>
            <person name="Henrissat B."/>
            <person name="Grigoriev I.V."/>
            <person name="Hibbett D.S."/>
            <person name="Martin F."/>
        </authorList>
    </citation>
    <scope>NUCLEOTIDE SEQUENCE [LARGE SCALE GENOMIC DNA]</scope>
    <source>
        <strain evidence="2">LaAM-08-1</strain>
    </source>
</reference>
<gene>
    <name evidence="1" type="ORF">K443DRAFT_10512</name>
</gene>
<reference evidence="1 2" key="1">
    <citation type="submission" date="2014-04" db="EMBL/GenBank/DDBJ databases">
        <authorList>
            <consortium name="DOE Joint Genome Institute"/>
            <person name="Kuo A."/>
            <person name="Kohler A."/>
            <person name="Nagy L.G."/>
            <person name="Floudas D."/>
            <person name="Copeland A."/>
            <person name="Barry K.W."/>
            <person name="Cichocki N."/>
            <person name="Veneault-Fourrey C."/>
            <person name="LaButti K."/>
            <person name="Lindquist E.A."/>
            <person name="Lipzen A."/>
            <person name="Lundell T."/>
            <person name="Morin E."/>
            <person name="Murat C."/>
            <person name="Sun H."/>
            <person name="Tunlid A."/>
            <person name="Henrissat B."/>
            <person name="Grigoriev I.V."/>
            <person name="Hibbett D.S."/>
            <person name="Martin F."/>
            <person name="Nordberg H.P."/>
            <person name="Cantor M.N."/>
            <person name="Hua S.X."/>
        </authorList>
    </citation>
    <scope>NUCLEOTIDE SEQUENCE [LARGE SCALE GENOMIC DNA]</scope>
    <source>
        <strain evidence="1 2">LaAM-08-1</strain>
    </source>
</reference>
<name>A0A0C9XK94_9AGAR</name>
<dbReference type="SUPFAM" id="SSF52047">
    <property type="entry name" value="RNI-like"/>
    <property type="match status" value="1"/>
</dbReference>
<keyword evidence="2" id="KW-1185">Reference proteome</keyword>
<dbReference type="STRING" id="1095629.A0A0C9XK94"/>
<organism evidence="1 2">
    <name type="scientific">Laccaria amethystina LaAM-08-1</name>
    <dbReference type="NCBI Taxonomy" id="1095629"/>
    <lineage>
        <taxon>Eukaryota</taxon>
        <taxon>Fungi</taxon>
        <taxon>Dikarya</taxon>
        <taxon>Basidiomycota</taxon>
        <taxon>Agaricomycotina</taxon>
        <taxon>Agaricomycetes</taxon>
        <taxon>Agaricomycetidae</taxon>
        <taxon>Agaricales</taxon>
        <taxon>Agaricineae</taxon>
        <taxon>Hydnangiaceae</taxon>
        <taxon>Laccaria</taxon>
    </lineage>
</organism>
<proteinExistence type="predicted"/>
<dbReference type="HOGENOM" id="CLU_621133_0_0_1"/>
<evidence type="ECO:0008006" key="3">
    <source>
        <dbReference type="Google" id="ProtNLM"/>
    </source>
</evidence>
<dbReference type="OrthoDB" id="2788229at2759"/>
<evidence type="ECO:0000313" key="1">
    <source>
        <dbReference type="EMBL" id="KIJ96602.1"/>
    </source>
</evidence>
<sequence>MSNTVVSVLGSPQPAFPFEIMEKILIDVDDIPQTLRECALVNSFFRVVAQKRIFSTVELVHYDQHSPHSPHNQSKFLDVINSAPHLALRVRSLLIRYVQTSGMERAAFNEVNEPSDNVISSILPLLTNVRSISLIADPFHSWGTLCPNVRSALISSFHSSSITHLQLDKIYGIPLFTILAGCKSLEGLSLFCAVADATWGFPPSNFELLHQQKPCLKYLEVKQVPSFDSFVLHLLDPYTSPVNVLHLQSLAIQARPGEGDTGIPRLIDASHRTLKHLALHQGNRYYRIPISAPTPLTHIPHLQRLDVSFILMKPLDPPSRSWLSNLLETIPPTSELKELNLTIQIIQCLSESGEAVSESDLRGWMSWADFAFDPASKQINGLDLIQFIIPRIEKDMAQKLSLVFEEDKQLEPLRRKGVLRVNLASI</sequence>
<protein>
    <recommendedName>
        <fullName evidence="3">F-box domain-containing protein</fullName>
    </recommendedName>
</protein>
<dbReference type="EMBL" id="KN838716">
    <property type="protein sequence ID" value="KIJ96602.1"/>
    <property type="molecule type" value="Genomic_DNA"/>
</dbReference>
<accession>A0A0C9XK94</accession>